<organism evidence="1 2">
    <name type="scientific">Staphylococcus phage phiSA_BS2</name>
    <dbReference type="NCBI Taxonomy" id="2126724"/>
    <lineage>
        <taxon>Viruses</taxon>
        <taxon>Duplodnaviria</taxon>
        <taxon>Heunggongvirae</taxon>
        <taxon>Uroviricota</taxon>
        <taxon>Caudoviricetes</taxon>
        <taxon>Herelleviridae</taxon>
        <taxon>Twortvirinae</taxon>
        <taxon>Baoshanvirus</taxon>
        <taxon>Baoshanvirus BS2</taxon>
    </lineage>
</organism>
<gene>
    <name evidence="1" type="ORF">phiSABS2_33</name>
</gene>
<reference evidence="1 2" key="1">
    <citation type="submission" date="2018-03" db="EMBL/GenBank/DDBJ databases">
        <title>Isolation,the biological characteristics and genomics of two new strains of lysate Staphylococcus aureus phage.</title>
        <authorList>
            <person name="Jin X."/>
            <person name="Zhang C."/>
            <person name="Wang X."/>
            <person name="Zhong J."/>
        </authorList>
    </citation>
    <scope>NUCLEOTIDE SEQUENCE [LARGE SCALE GENOMIC DNA]</scope>
</reference>
<name>A0A2R3ZXJ9_9CAUD</name>
<dbReference type="EMBL" id="MH028956">
    <property type="protein sequence ID" value="AVR55478.1"/>
    <property type="molecule type" value="Genomic_DNA"/>
</dbReference>
<keyword evidence="2" id="KW-1185">Reference proteome</keyword>
<dbReference type="Proteomes" id="UP000244603">
    <property type="component" value="Segment"/>
</dbReference>
<proteinExistence type="predicted"/>
<evidence type="ECO:0000313" key="2">
    <source>
        <dbReference type="Proteomes" id="UP000244603"/>
    </source>
</evidence>
<accession>A0A2R3ZXJ9</accession>
<sequence length="247" mass="29290">METYKEQFEKDFNKGKTGWELDSNNYKFIKKSKYKNFPGNFEYNTDILNKETNINESNIVGGFTSILRKELYVENYNEFKGYLENTLYNLNELTNNMEVYIDATYDVLSLYNKNAVYIRANEGFTDIGRTVFDYLNIIYDYKIIGFNKGELLFLTLSHSDKKASVIHHEKVGYIEDSVNIHNHIDNTDTTIRSKKELEQYFKNNTSENTLYTSSMEAEKYIYQYIKEKGLEKEAKDFDEEMFNFLKL</sequence>
<protein>
    <submittedName>
        <fullName evidence="1">Uncharacterized protein</fullName>
    </submittedName>
</protein>
<evidence type="ECO:0000313" key="1">
    <source>
        <dbReference type="EMBL" id="AVR55478.1"/>
    </source>
</evidence>